<dbReference type="InterPro" id="IPR029039">
    <property type="entry name" value="Flavoprotein-like_sf"/>
</dbReference>
<dbReference type="SUPFAM" id="SSF52218">
    <property type="entry name" value="Flavoproteins"/>
    <property type="match status" value="1"/>
</dbReference>
<dbReference type="OrthoDB" id="9812295at2"/>
<evidence type="ECO:0000256" key="2">
    <source>
        <dbReference type="ARBA" id="ARBA00011881"/>
    </source>
</evidence>
<evidence type="ECO:0000256" key="6">
    <source>
        <dbReference type="ARBA" id="ARBA00032807"/>
    </source>
</evidence>
<dbReference type="EMBL" id="FOIT01000006">
    <property type="protein sequence ID" value="SEW14082.1"/>
    <property type="molecule type" value="Genomic_DNA"/>
</dbReference>
<sequence>MLKIGIILGSTREGRVSPAVAKWVKGFTEGNTEAEFEIVDIKDYNFEEFNNVPPAMLQKQFENENTTKWSQKIDALDGFIFVTPEYNKNISPSLKNAIDHLGTEWSNKVAGSVSYGSTLGVAATFALRQTLSNLGVAIVPAFGALSIFTDFENMTEFKPGEHHNDSINRMIDNVVLWAKAMKTIRQ</sequence>
<organism evidence="8 9">
    <name type="scientific">Aliicoccus persicus</name>
    <dbReference type="NCBI Taxonomy" id="930138"/>
    <lineage>
        <taxon>Bacteria</taxon>
        <taxon>Bacillati</taxon>
        <taxon>Bacillota</taxon>
        <taxon>Bacilli</taxon>
        <taxon>Bacillales</taxon>
        <taxon>Staphylococcaceae</taxon>
        <taxon>Aliicoccus</taxon>
    </lineage>
</organism>
<dbReference type="Pfam" id="PF03358">
    <property type="entry name" value="FMN_red"/>
    <property type="match status" value="1"/>
</dbReference>
<dbReference type="RefSeq" id="WP_091475989.1">
    <property type="nucleotide sequence ID" value="NZ_FOIT01000006.1"/>
</dbReference>
<dbReference type="GO" id="GO:0016491">
    <property type="term" value="F:oxidoreductase activity"/>
    <property type="evidence" value="ECO:0007669"/>
    <property type="project" value="InterPro"/>
</dbReference>
<gene>
    <name evidence="8" type="ORF">SAMN05192557_1781</name>
</gene>
<dbReference type="GO" id="GO:0010181">
    <property type="term" value="F:FMN binding"/>
    <property type="evidence" value="ECO:0007669"/>
    <property type="project" value="TreeGrafter"/>
</dbReference>
<evidence type="ECO:0000256" key="3">
    <source>
        <dbReference type="ARBA" id="ARBA00016393"/>
    </source>
</evidence>
<evidence type="ECO:0000256" key="5">
    <source>
        <dbReference type="ARBA" id="ARBA00031831"/>
    </source>
</evidence>
<dbReference type="AlphaFoldDB" id="A0A662Z569"/>
<protein>
    <recommendedName>
        <fullName evidence="3">FMN-dependent NADPH-azoreductase</fullName>
    </recommendedName>
    <alternativeName>
        <fullName evidence="6">NADPH-dependent flavo-azoreductase</fullName>
    </alternativeName>
    <alternativeName>
        <fullName evidence="5">NADPH-flavin azoreductase</fullName>
    </alternativeName>
</protein>
<accession>A0A662Z569</accession>
<evidence type="ECO:0000256" key="1">
    <source>
        <dbReference type="ARBA" id="ARBA00009428"/>
    </source>
</evidence>
<evidence type="ECO:0000256" key="4">
    <source>
        <dbReference type="ARBA" id="ARBA00022643"/>
    </source>
</evidence>
<evidence type="ECO:0000313" key="9">
    <source>
        <dbReference type="Proteomes" id="UP000243605"/>
    </source>
</evidence>
<keyword evidence="9" id="KW-1185">Reference proteome</keyword>
<reference evidence="8 9" key="1">
    <citation type="submission" date="2016-10" db="EMBL/GenBank/DDBJ databases">
        <authorList>
            <person name="Varghese N."/>
            <person name="Submissions S."/>
        </authorList>
    </citation>
    <scope>NUCLEOTIDE SEQUENCE [LARGE SCALE GENOMIC DNA]</scope>
    <source>
        <strain evidence="8 9">IBRC-M10081</strain>
    </source>
</reference>
<comment type="similarity">
    <text evidence="1">Belongs to the azoreductase type 2 family.</text>
</comment>
<dbReference type="PANTHER" id="PTHR30543:SF21">
    <property type="entry name" value="NAD(P)H-DEPENDENT FMN REDUCTASE LOT6"/>
    <property type="match status" value="1"/>
</dbReference>
<dbReference type="InterPro" id="IPR050712">
    <property type="entry name" value="NAD(P)H-dep_reductase"/>
</dbReference>
<dbReference type="Proteomes" id="UP000243605">
    <property type="component" value="Unassembled WGS sequence"/>
</dbReference>
<dbReference type="PANTHER" id="PTHR30543">
    <property type="entry name" value="CHROMATE REDUCTASE"/>
    <property type="match status" value="1"/>
</dbReference>
<evidence type="ECO:0000313" key="8">
    <source>
        <dbReference type="EMBL" id="SEW14082.1"/>
    </source>
</evidence>
<dbReference type="InterPro" id="IPR005025">
    <property type="entry name" value="FMN_Rdtase-like_dom"/>
</dbReference>
<name>A0A662Z569_9STAP</name>
<dbReference type="GO" id="GO:0005829">
    <property type="term" value="C:cytosol"/>
    <property type="evidence" value="ECO:0007669"/>
    <property type="project" value="TreeGrafter"/>
</dbReference>
<feature type="domain" description="NADPH-dependent FMN reductase-like" evidence="7">
    <location>
        <begin position="3"/>
        <end position="145"/>
    </location>
</feature>
<dbReference type="Gene3D" id="3.40.50.360">
    <property type="match status" value="1"/>
</dbReference>
<evidence type="ECO:0000259" key="7">
    <source>
        <dbReference type="Pfam" id="PF03358"/>
    </source>
</evidence>
<comment type="subunit">
    <text evidence="2">Homotetramer.</text>
</comment>
<proteinExistence type="inferred from homology"/>
<keyword evidence="4" id="KW-0285">Flavoprotein</keyword>
<keyword evidence="4" id="KW-0288">FMN</keyword>